<evidence type="ECO:0000259" key="6">
    <source>
        <dbReference type="Pfam" id="PF00881"/>
    </source>
</evidence>
<evidence type="ECO:0000256" key="1">
    <source>
        <dbReference type="ARBA" id="ARBA00001917"/>
    </source>
</evidence>
<feature type="domain" description="Nitroreductase" evidence="6">
    <location>
        <begin position="8"/>
        <end position="185"/>
    </location>
</feature>
<dbReference type="RefSeq" id="WP_281755759.1">
    <property type="nucleotide sequence ID" value="NZ_BRVP01000021.1"/>
</dbReference>
<gene>
    <name evidence="7" type="ORF">NBRC110019_26950</name>
</gene>
<comment type="caution">
    <text evidence="7">The sequence shown here is derived from an EMBL/GenBank/DDBJ whole genome shotgun (WGS) entry which is preliminary data.</text>
</comment>
<sequence length="209" mass="23706">MGIIKHLQWRYATQKFDTSKKIGEDKMAVIKEAFNLTATSYGLQPVTLLVIRDEQVKKELQVHAYNQSQVGECSDLLVFCVPSGYNEQFIHDYFKLVADIRNIPGKELDSYKRFLVKVFGEMSTDEVLLWAVKQAYLVMGNVLTVCAIEGIDACPMEGFKPDAFDEALQLADKNLKSVLIMPIGYRAEDDTYAAMKKVRKHINDSVIDI</sequence>
<accession>A0A9W6B8U7</accession>
<dbReference type="SUPFAM" id="SSF55469">
    <property type="entry name" value="FMN-dependent nitroreductase-like"/>
    <property type="match status" value="1"/>
</dbReference>
<dbReference type="GO" id="GO:0016491">
    <property type="term" value="F:oxidoreductase activity"/>
    <property type="evidence" value="ECO:0007669"/>
    <property type="project" value="UniProtKB-KW"/>
</dbReference>
<dbReference type="AlphaFoldDB" id="A0A9W6B8U7"/>
<keyword evidence="4" id="KW-0288">FMN</keyword>
<dbReference type="PANTHER" id="PTHR43673:SF2">
    <property type="entry name" value="NITROREDUCTASE"/>
    <property type="match status" value="1"/>
</dbReference>
<dbReference type="Proteomes" id="UP001143545">
    <property type="component" value="Unassembled WGS sequence"/>
</dbReference>
<reference evidence="7" key="1">
    <citation type="submission" date="2022-07" db="EMBL/GenBank/DDBJ databases">
        <title>Taxonomy of Novel Oxalotrophic and Methylotrophic Bacteria.</title>
        <authorList>
            <person name="Sahin N."/>
            <person name="Tani A."/>
        </authorList>
    </citation>
    <scope>NUCLEOTIDE SEQUENCE</scope>
    <source>
        <strain evidence="7">AM327</strain>
    </source>
</reference>
<protein>
    <submittedName>
        <fullName evidence="7">Nitroreductase</fullName>
    </submittedName>
</protein>
<name>A0A9W6B8U7_9FLAO</name>
<evidence type="ECO:0000256" key="4">
    <source>
        <dbReference type="ARBA" id="ARBA00022643"/>
    </source>
</evidence>
<dbReference type="InterPro" id="IPR000415">
    <property type="entry name" value="Nitroreductase-like"/>
</dbReference>
<dbReference type="EMBL" id="BRVP01000021">
    <property type="protein sequence ID" value="GLB53654.1"/>
    <property type="molecule type" value="Genomic_DNA"/>
</dbReference>
<proteinExistence type="inferred from homology"/>
<keyword evidence="5" id="KW-0560">Oxidoreductase</keyword>
<evidence type="ECO:0000313" key="7">
    <source>
        <dbReference type="EMBL" id="GLB53654.1"/>
    </source>
</evidence>
<dbReference type="InterPro" id="IPR029479">
    <property type="entry name" value="Nitroreductase"/>
</dbReference>
<organism evidence="7 8">
    <name type="scientific">Neptunitalea chrysea</name>
    <dbReference type="NCBI Taxonomy" id="1647581"/>
    <lineage>
        <taxon>Bacteria</taxon>
        <taxon>Pseudomonadati</taxon>
        <taxon>Bacteroidota</taxon>
        <taxon>Flavobacteriia</taxon>
        <taxon>Flavobacteriales</taxon>
        <taxon>Flavobacteriaceae</taxon>
        <taxon>Neptunitalea</taxon>
    </lineage>
</organism>
<evidence type="ECO:0000256" key="5">
    <source>
        <dbReference type="ARBA" id="ARBA00023002"/>
    </source>
</evidence>
<evidence type="ECO:0000256" key="2">
    <source>
        <dbReference type="ARBA" id="ARBA00007118"/>
    </source>
</evidence>
<comment type="cofactor">
    <cofactor evidence="1">
        <name>FMN</name>
        <dbReference type="ChEBI" id="CHEBI:58210"/>
    </cofactor>
</comment>
<dbReference type="Gene3D" id="3.40.109.10">
    <property type="entry name" value="NADH Oxidase"/>
    <property type="match status" value="1"/>
</dbReference>
<evidence type="ECO:0000256" key="3">
    <source>
        <dbReference type="ARBA" id="ARBA00022630"/>
    </source>
</evidence>
<keyword evidence="3" id="KW-0285">Flavoprotein</keyword>
<dbReference type="Pfam" id="PF00881">
    <property type="entry name" value="Nitroreductase"/>
    <property type="match status" value="1"/>
</dbReference>
<keyword evidence="8" id="KW-1185">Reference proteome</keyword>
<comment type="similarity">
    <text evidence="2">Belongs to the nitroreductase family.</text>
</comment>
<evidence type="ECO:0000313" key="8">
    <source>
        <dbReference type="Proteomes" id="UP001143545"/>
    </source>
</evidence>
<dbReference type="PANTHER" id="PTHR43673">
    <property type="entry name" value="NAD(P)H NITROREDUCTASE YDGI-RELATED"/>
    <property type="match status" value="1"/>
</dbReference>